<dbReference type="EMBL" id="WWDJ01000135">
    <property type="protein sequence ID" value="NEX56275.1"/>
    <property type="molecule type" value="Genomic_DNA"/>
</dbReference>
<accession>A0A6M0MAV3</accession>
<comment type="caution">
    <text evidence="1">The sequence shown here is derived from an EMBL/GenBank/DDBJ whole genome shotgun (WGS) entry which is preliminary data.</text>
</comment>
<protein>
    <submittedName>
        <fullName evidence="1">Uncharacterized protein</fullName>
    </submittedName>
</protein>
<organism evidence="1 2">
    <name type="scientific">Lactococcus lactis</name>
    <dbReference type="NCBI Taxonomy" id="1358"/>
    <lineage>
        <taxon>Bacteria</taxon>
        <taxon>Bacillati</taxon>
        <taxon>Bacillota</taxon>
        <taxon>Bacilli</taxon>
        <taxon>Lactobacillales</taxon>
        <taxon>Streptococcaceae</taxon>
        <taxon>Lactococcus</taxon>
    </lineage>
</organism>
<gene>
    <name evidence="1" type="ORF">GTP08_11560</name>
</gene>
<dbReference type="RefSeq" id="WP_163656772.1">
    <property type="nucleotide sequence ID" value="NZ_WWDH01000033.1"/>
</dbReference>
<dbReference type="Proteomes" id="UP000477402">
    <property type="component" value="Unassembled WGS sequence"/>
</dbReference>
<evidence type="ECO:0000313" key="1">
    <source>
        <dbReference type="EMBL" id="NEX56275.1"/>
    </source>
</evidence>
<evidence type="ECO:0000313" key="2">
    <source>
        <dbReference type="Proteomes" id="UP000477402"/>
    </source>
</evidence>
<sequence>MSLKIKSYTVYGPEKQPLFYHNYLFNDWQNKAVNIKIMKFRNKYIEKD</sequence>
<proteinExistence type="predicted"/>
<dbReference type="AlphaFoldDB" id="A0A6M0MAV3"/>
<reference evidence="1 2" key="1">
    <citation type="submission" date="2019-12" db="EMBL/GenBank/DDBJ databases">
        <title>Draft Genome Sequences of L. lactis strains MS22333, MS22334, MS22336, and MS22337, Isolated from Spontaneous Fermented Camel Milk in Ethiopia.</title>
        <authorList>
            <person name="Bragason E."/>
            <person name="Hansen E.B."/>
            <person name="Guya M.E."/>
            <person name="Berhe T."/>
        </authorList>
    </citation>
    <scope>NUCLEOTIDE SEQUENCE [LARGE SCALE GENOMIC DNA]</scope>
    <source>
        <strain evidence="1 2">MS22336</strain>
    </source>
</reference>
<name>A0A6M0MAV3_9LACT</name>